<feature type="disulfide bond" evidence="5">
    <location>
        <begin position="75"/>
        <end position="79"/>
    </location>
</feature>
<dbReference type="PROSITE" id="PS00026">
    <property type="entry name" value="CHIT_BIND_I_1"/>
    <property type="match status" value="1"/>
</dbReference>
<dbReference type="SUPFAM" id="SSF53955">
    <property type="entry name" value="Lysozyme-like"/>
    <property type="match status" value="1"/>
</dbReference>
<dbReference type="GO" id="GO:0016998">
    <property type="term" value="P:cell wall macromolecule catabolic process"/>
    <property type="evidence" value="ECO:0007669"/>
    <property type="project" value="InterPro"/>
</dbReference>
<dbReference type="STRING" id="337451.A0A3S3PHA4"/>
<accession>A0A3S3PHA4</accession>
<dbReference type="InterPro" id="IPR023346">
    <property type="entry name" value="Lysozyme-like_dom_sf"/>
</dbReference>
<organism evidence="7 8">
    <name type="scientific">Cinnamomum micranthum f. kanehirae</name>
    <dbReference type="NCBI Taxonomy" id="337451"/>
    <lineage>
        <taxon>Eukaryota</taxon>
        <taxon>Viridiplantae</taxon>
        <taxon>Streptophyta</taxon>
        <taxon>Embryophyta</taxon>
        <taxon>Tracheophyta</taxon>
        <taxon>Spermatophyta</taxon>
        <taxon>Magnoliopsida</taxon>
        <taxon>Magnoliidae</taxon>
        <taxon>Laurales</taxon>
        <taxon>Lauraceae</taxon>
        <taxon>Cinnamomum</taxon>
    </lineage>
</organism>
<dbReference type="AlphaFoldDB" id="A0A3S3PHA4"/>
<name>A0A3S3PHA4_9MAGN</name>
<dbReference type="Pfam" id="PF00187">
    <property type="entry name" value="Chitin_bind_1"/>
    <property type="match status" value="1"/>
</dbReference>
<evidence type="ECO:0000313" key="7">
    <source>
        <dbReference type="EMBL" id="RWR90608.1"/>
    </source>
</evidence>
<dbReference type="Gene3D" id="3.30.60.10">
    <property type="entry name" value="Endochitinase-like"/>
    <property type="match status" value="1"/>
</dbReference>
<dbReference type="Gene3D" id="1.10.530.10">
    <property type="match status" value="1"/>
</dbReference>
<dbReference type="FunFam" id="3.30.60.10:FF:000001">
    <property type="entry name" value="Basic endochitinase"/>
    <property type="match status" value="1"/>
</dbReference>
<dbReference type="PROSITE" id="PS00773">
    <property type="entry name" value="CHITINASE_19_1"/>
    <property type="match status" value="1"/>
</dbReference>
<dbReference type="EMBL" id="QPKB01000008">
    <property type="protein sequence ID" value="RWR90608.1"/>
    <property type="molecule type" value="Genomic_DNA"/>
</dbReference>
<evidence type="ECO:0000256" key="2">
    <source>
        <dbReference type="ARBA" id="ARBA00022729"/>
    </source>
</evidence>
<dbReference type="OrthoDB" id="617225at2759"/>
<dbReference type="Pfam" id="PF00182">
    <property type="entry name" value="Glyco_hydro_19"/>
    <property type="match status" value="1"/>
</dbReference>
<keyword evidence="8" id="KW-1185">Reference proteome</keyword>
<dbReference type="Proteomes" id="UP000283530">
    <property type="component" value="Unassembled WGS sequence"/>
</dbReference>
<protein>
    <submittedName>
        <fullName evidence="7">Chitinase Ib</fullName>
    </submittedName>
</protein>
<dbReference type="GO" id="GO:0050832">
    <property type="term" value="P:defense response to fungus"/>
    <property type="evidence" value="ECO:0007669"/>
    <property type="project" value="TreeGrafter"/>
</dbReference>
<feature type="disulfide bond" evidence="5">
    <location>
        <begin position="57"/>
        <end position="71"/>
    </location>
</feature>
<feature type="disulfide bond" evidence="5">
    <location>
        <begin position="43"/>
        <end position="58"/>
    </location>
</feature>
<dbReference type="GO" id="GO:0004568">
    <property type="term" value="F:chitinase activity"/>
    <property type="evidence" value="ECO:0007669"/>
    <property type="project" value="InterPro"/>
</dbReference>
<dbReference type="InterPro" id="IPR001002">
    <property type="entry name" value="Chitin-bd_1"/>
</dbReference>
<keyword evidence="3" id="KW-0611">Plant defense</keyword>
<feature type="disulfide bond" evidence="5">
    <location>
        <begin position="52"/>
        <end position="64"/>
    </location>
</feature>
<dbReference type="InterPro" id="IPR000726">
    <property type="entry name" value="Glyco_hydro_19_cat"/>
</dbReference>
<evidence type="ECO:0000259" key="6">
    <source>
        <dbReference type="PROSITE" id="PS50941"/>
    </source>
</evidence>
<dbReference type="CDD" id="cd00035">
    <property type="entry name" value="ChtBD1"/>
    <property type="match status" value="1"/>
</dbReference>
<keyword evidence="1 5" id="KW-0147">Chitin-binding</keyword>
<dbReference type="CDD" id="cd00325">
    <property type="entry name" value="chitinase_GH19"/>
    <property type="match status" value="1"/>
</dbReference>
<gene>
    <name evidence="7" type="ORF">CKAN_01970900</name>
</gene>
<sequence>MGRGGEGKSRGKDAEGEGRGAKISVYLLLFGEVTKDRKKSEKCGSQAGGATCPDGLCCSQYGYCGSTDAYCGPGCQSQCSGGSTPTPTPTPPGGGGALTSLISSDQFEQMLKHRIDASCPARGFYTYDAFIAATNSFNGFAELGDTDTRKREIAAFLSQTSHEITGG</sequence>
<dbReference type="PANTHER" id="PTHR22595">
    <property type="entry name" value="CHITINASE-RELATED"/>
    <property type="match status" value="1"/>
</dbReference>
<evidence type="ECO:0000256" key="5">
    <source>
        <dbReference type="PROSITE-ProRule" id="PRU00261"/>
    </source>
</evidence>
<dbReference type="InterPro" id="IPR018371">
    <property type="entry name" value="Chitin-binding_1_CS"/>
</dbReference>
<dbReference type="PROSITE" id="PS50941">
    <property type="entry name" value="CHIT_BIND_I_2"/>
    <property type="match status" value="1"/>
</dbReference>
<feature type="domain" description="Chitin-binding type-1" evidence="6">
    <location>
        <begin position="40"/>
        <end position="81"/>
    </location>
</feature>
<keyword evidence="4 5" id="KW-1015">Disulfide bond</keyword>
<evidence type="ECO:0000256" key="4">
    <source>
        <dbReference type="ARBA" id="ARBA00023157"/>
    </source>
</evidence>
<dbReference type="GO" id="GO:0006032">
    <property type="term" value="P:chitin catabolic process"/>
    <property type="evidence" value="ECO:0007669"/>
    <property type="project" value="InterPro"/>
</dbReference>
<comment type="caution">
    <text evidence="7">The sequence shown here is derived from an EMBL/GenBank/DDBJ whole genome shotgun (WGS) entry which is preliminary data.</text>
</comment>
<dbReference type="SUPFAM" id="SSF57016">
    <property type="entry name" value="Plant lectins/antimicrobial peptides"/>
    <property type="match status" value="1"/>
</dbReference>
<evidence type="ECO:0000256" key="1">
    <source>
        <dbReference type="ARBA" id="ARBA00022669"/>
    </source>
</evidence>
<keyword evidence="2" id="KW-0732">Signal</keyword>
<dbReference type="PRINTS" id="PR00451">
    <property type="entry name" value="CHITINBINDNG"/>
</dbReference>
<dbReference type="GO" id="GO:0008061">
    <property type="term" value="F:chitin binding"/>
    <property type="evidence" value="ECO:0007669"/>
    <property type="project" value="UniProtKB-UniRule"/>
</dbReference>
<proteinExistence type="predicted"/>
<dbReference type="InterPro" id="IPR036861">
    <property type="entry name" value="Endochitinase-like_sf"/>
</dbReference>
<dbReference type="SMART" id="SM00270">
    <property type="entry name" value="ChtBD1"/>
    <property type="match status" value="1"/>
</dbReference>
<reference evidence="7 8" key="1">
    <citation type="journal article" date="2019" name="Nat. Plants">
        <title>Stout camphor tree genome fills gaps in understanding of flowering plant genome evolution.</title>
        <authorList>
            <person name="Chaw S.M."/>
            <person name="Liu Y.C."/>
            <person name="Wu Y.W."/>
            <person name="Wang H.Y."/>
            <person name="Lin C.I."/>
            <person name="Wu C.S."/>
            <person name="Ke H.M."/>
            <person name="Chang L.Y."/>
            <person name="Hsu C.Y."/>
            <person name="Yang H.T."/>
            <person name="Sudianto E."/>
            <person name="Hsu M.H."/>
            <person name="Wu K.P."/>
            <person name="Wang L.N."/>
            <person name="Leebens-Mack J.H."/>
            <person name="Tsai I.J."/>
        </authorList>
    </citation>
    <scope>NUCLEOTIDE SEQUENCE [LARGE SCALE GENOMIC DNA]</scope>
    <source>
        <strain evidence="8">cv. Chaw 1501</strain>
        <tissue evidence="7">Young leaves</tissue>
    </source>
</reference>
<dbReference type="PANTHER" id="PTHR22595:SF79">
    <property type="entry name" value="CHITINASE 12"/>
    <property type="match status" value="1"/>
</dbReference>
<evidence type="ECO:0000256" key="3">
    <source>
        <dbReference type="ARBA" id="ARBA00022821"/>
    </source>
</evidence>
<evidence type="ECO:0000313" key="8">
    <source>
        <dbReference type="Proteomes" id="UP000283530"/>
    </source>
</evidence>